<feature type="domain" description="C-CAP/cofactor C-like" evidence="6">
    <location>
        <begin position="119"/>
        <end position="278"/>
    </location>
</feature>
<dbReference type="InterPro" id="IPR016098">
    <property type="entry name" value="CAP/MinC_C"/>
</dbReference>
<name>A0ABR3IS43_9AGAR</name>
<dbReference type="InterPro" id="IPR031925">
    <property type="entry name" value="TBCC_N"/>
</dbReference>
<keyword evidence="3" id="KW-0963">Cytoplasm</keyword>
<dbReference type="InterPro" id="IPR027684">
    <property type="entry name" value="TBCC"/>
</dbReference>
<comment type="subcellular location">
    <subcellularLocation>
        <location evidence="1">Cytoplasm</location>
    </subcellularLocation>
</comment>
<dbReference type="Proteomes" id="UP001556367">
    <property type="component" value="Unassembled WGS sequence"/>
</dbReference>
<comment type="subunit">
    <text evidence="5">Supercomplex made of cofactors A to E. Cofactors A and D function by capturing and stabilizing tubulin in a quasi-native conformation. Cofactor E binds to the cofactor D-tubulin complex; interaction with cofactor C then causes the release of tubulin polypeptides that are committed to the native state.</text>
</comment>
<evidence type="ECO:0000259" key="6">
    <source>
        <dbReference type="PROSITE" id="PS51329"/>
    </source>
</evidence>
<evidence type="ECO:0000256" key="5">
    <source>
        <dbReference type="ARBA" id="ARBA00026055"/>
    </source>
</evidence>
<dbReference type="Gene3D" id="1.20.58.1250">
    <property type="entry name" value="Tubulin Binding Cofactor C, N-terminal domain"/>
    <property type="match status" value="1"/>
</dbReference>
<dbReference type="InterPro" id="IPR017901">
    <property type="entry name" value="C-CAP_CF_C-like"/>
</dbReference>
<evidence type="ECO:0000256" key="3">
    <source>
        <dbReference type="ARBA" id="ARBA00022490"/>
    </source>
</evidence>
<evidence type="ECO:0000256" key="4">
    <source>
        <dbReference type="ARBA" id="ARBA00022990"/>
    </source>
</evidence>
<comment type="caution">
    <text evidence="7">The sequence shown here is derived from an EMBL/GenBank/DDBJ whole genome shotgun (WGS) entry which is preliminary data.</text>
</comment>
<dbReference type="PANTHER" id="PTHR15139">
    <property type="entry name" value="TUBULIN FOLDING COFACTOR C"/>
    <property type="match status" value="1"/>
</dbReference>
<proteinExistence type="inferred from homology"/>
<evidence type="ECO:0000256" key="2">
    <source>
        <dbReference type="ARBA" id="ARBA00008848"/>
    </source>
</evidence>
<comment type="similarity">
    <text evidence="2">Belongs to the TBCC family.</text>
</comment>
<evidence type="ECO:0000256" key="1">
    <source>
        <dbReference type="ARBA" id="ARBA00004496"/>
    </source>
</evidence>
<dbReference type="Pfam" id="PF07986">
    <property type="entry name" value="TBCC"/>
    <property type="match status" value="1"/>
</dbReference>
<accession>A0ABR3IS43</accession>
<keyword evidence="4" id="KW-0007">Acetylation</keyword>
<evidence type="ECO:0000313" key="7">
    <source>
        <dbReference type="EMBL" id="KAL0946094.1"/>
    </source>
</evidence>
<dbReference type="Pfam" id="PF16752">
    <property type="entry name" value="TBCC_N"/>
    <property type="match status" value="1"/>
</dbReference>
<dbReference type="PROSITE" id="PS51329">
    <property type="entry name" value="C_CAP_COFACTOR_C"/>
    <property type="match status" value="1"/>
</dbReference>
<protein>
    <recommendedName>
        <fullName evidence="6">C-CAP/cofactor C-like domain-containing protein</fullName>
    </recommendedName>
</protein>
<organism evidence="7 8">
    <name type="scientific">Hohenbuehelia grisea</name>
    <dbReference type="NCBI Taxonomy" id="104357"/>
    <lineage>
        <taxon>Eukaryota</taxon>
        <taxon>Fungi</taxon>
        <taxon>Dikarya</taxon>
        <taxon>Basidiomycota</taxon>
        <taxon>Agaricomycotina</taxon>
        <taxon>Agaricomycetes</taxon>
        <taxon>Agaricomycetidae</taxon>
        <taxon>Agaricales</taxon>
        <taxon>Pleurotineae</taxon>
        <taxon>Pleurotaceae</taxon>
        <taxon>Hohenbuehelia</taxon>
    </lineage>
</organism>
<dbReference type="PANTHER" id="PTHR15139:SF0">
    <property type="entry name" value="TUBULIN-SPECIFIC CHAPERONE C"/>
    <property type="match status" value="1"/>
</dbReference>
<reference evidence="8" key="1">
    <citation type="submission" date="2024-06" db="EMBL/GenBank/DDBJ databases">
        <title>Multi-omics analyses provide insights into the biosynthesis of the anticancer antibiotic pleurotin in Hohenbuehelia grisea.</title>
        <authorList>
            <person name="Weaver J.A."/>
            <person name="Alberti F."/>
        </authorList>
    </citation>
    <scope>NUCLEOTIDE SEQUENCE [LARGE SCALE GENOMIC DNA]</scope>
    <source>
        <strain evidence="8">T-177</strain>
    </source>
</reference>
<dbReference type="EMBL" id="JASNQZ010000015">
    <property type="protein sequence ID" value="KAL0946094.1"/>
    <property type="molecule type" value="Genomic_DNA"/>
</dbReference>
<dbReference type="InterPro" id="IPR012945">
    <property type="entry name" value="Tubulin-bd_cofactor_C_dom"/>
</dbReference>
<keyword evidence="8" id="KW-1185">Reference proteome</keyword>
<dbReference type="Gene3D" id="2.160.20.70">
    <property type="match status" value="1"/>
</dbReference>
<evidence type="ECO:0000313" key="8">
    <source>
        <dbReference type="Proteomes" id="UP001556367"/>
    </source>
</evidence>
<sequence length="317" mass="34943">MAENTWKFSQDFQESFKISRNDVEARMLAAKASPPVTVDQLQKLSSELAALSKSLSDSLGSLPSYDRRQYELQLKALESLLEELRALQPKTKFSFRRKAPSTVNPTSDDTATQPIAAAPSYTAPTTRLTLSSQETQYLSWDDLPSTSESSADRDVAISDLSNCVVDLTVATQATSSSATEHPNVKAIHVKNLKNCVLLLPDIDGSILLHDLVRCTIVIGCHQFRMHNSWKVDVYVAIPSNPIIETSSDIRFERCGPLLGGRRSAKAPSEPLTVQDFSHIRASPSPNWTILPGHARIQEWPVRGQEVHNVLGALLPTE</sequence>
<dbReference type="InterPro" id="IPR038397">
    <property type="entry name" value="TBCC_N_sf"/>
</dbReference>
<gene>
    <name evidence="7" type="ORF">HGRIS_012359</name>
</gene>